<sequence>MVGKEFLATPKGDPDFTDGYFWLKSDTSRGKQERQYQGGPQACGHPLSRHLVDGHNSWSASRGHMGGSSVSAMQTKGSDLQRPVFPLGIVDKIFSVGTGRVLPFGGHAEMGPNSGDLGLASPFSFRTPFPRFSRVDSLIRLSGSLSHPNTLIRFPFPHEWGTNLHLQIAQNVGMPVTGRRDHSSPSTL</sequence>
<evidence type="ECO:0000313" key="1">
    <source>
        <dbReference type="EMBL" id="KAG0728707.1"/>
    </source>
</evidence>
<accession>A0A8J4YK54</accession>
<evidence type="ECO:0000313" key="2">
    <source>
        <dbReference type="Proteomes" id="UP000770661"/>
    </source>
</evidence>
<gene>
    <name evidence="1" type="ORF">GWK47_031918</name>
</gene>
<reference evidence="1" key="1">
    <citation type="submission" date="2020-07" db="EMBL/GenBank/DDBJ databases">
        <title>The High-quality genome of the commercially important snow crab, Chionoecetes opilio.</title>
        <authorList>
            <person name="Jeong J.-H."/>
            <person name="Ryu S."/>
        </authorList>
    </citation>
    <scope>NUCLEOTIDE SEQUENCE</scope>
    <source>
        <strain evidence="1">MADBK_172401_WGS</strain>
        <tissue evidence="1">Digestive gland</tissue>
    </source>
</reference>
<dbReference type="Proteomes" id="UP000770661">
    <property type="component" value="Unassembled WGS sequence"/>
</dbReference>
<dbReference type="EMBL" id="JACEEZ010001898">
    <property type="protein sequence ID" value="KAG0728707.1"/>
    <property type="molecule type" value="Genomic_DNA"/>
</dbReference>
<proteinExistence type="predicted"/>
<dbReference type="AlphaFoldDB" id="A0A8J4YK54"/>
<comment type="caution">
    <text evidence="1">The sequence shown here is derived from an EMBL/GenBank/DDBJ whole genome shotgun (WGS) entry which is preliminary data.</text>
</comment>
<keyword evidence="2" id="KW-1185">Reference proteome</keyword>
<name>A0A8J4YK54_CHIOP</name>
<organism evidence="1 2">
    <name type="scientific">Chionoecetes opilio</name>
    <name type="common">Atlantic snow crab</name>
    <name type="synonym">Cancer opilio</name>
    <dbReference type="NCBI Taxonomy" id="41210"/>
    <lineage>
        <taxon>Eukaryota</taxon>
        <taxon>Metazoa</taxon>
        <taxon>Ecdysozoa</taxon>
        <taxon>Arthropoda</taxon>
        <taxon>Crustacea</taxon>
        <taxon>Multicrustacea</taxon>
        <taxon>Malacostraca</taxon>
        <taxon>Eumalacostraca</taxon>
        <taxon>Eucarida</taxon>
        <taxon>Decapoda</taxon>
        <taxon>Pleocyemata</taxon>
        <taxon>Brachyura</taxon>
        <taxon>Eubrachyura</taxon>
        <taxon>Majoidea</taxon>
        <taxon>Majidae</taxon>
        <taxon>Chionoecetes</taxon>
    </lineage>
</organism>
<protein>
    <submittedName>
        <fullName evidence="1">Uncharacterized protein</fullName>
    </submittedName>
</protein>